<evidence type="ECO:0000313" key="2">
    <source>
        <dbReference type="Proteomes" id="UP000076727"/>
    </source>
</evidence>
<dbReference type="InterPro" id="IPR036047">
    <property type="entry name" value="F-box-like_dom_sf"/>
</dbReference>
<evidence type="ECO:0000313" key="1">
    <source>
        <dbReference type="EMBL" id="KZT63424.1"/>
    </source>
</evidence>
<dbReference type="SUPFAM" id="SSF81383">
    <property type="entry name" value="F-box domain"/>
    <property type="match status" value="1"/>
</dbReference>
<dbReference type="AlphaFoldDB" id="A0A165KPU8"/>
<dbReference type="OrthoDB" id="2801801at2759"/>
<sequence>MLPVLPVEIWERVIDSLRNWPAALVACSSVCKTWNARSRFHLITWVRLTDRQRTHWLTRFLRENPPLRPRVHSVSIRSSLRRGTRQPIPHFGTFALMLPGKLPAAKALYILDAEWHHGAMHPDTFLHLSTFLSITDLRLRDVSLPSKLVLARLICALPNLAELECVNVVVQSKTFHPFVFHSTPPQIKAIWLDGPSNDIVDLLAVQLGIATSVETFTAGCSVHAEDSPSNGAIMSMLRYAGPTVKDVDIRLRQLPKVLVLEQEGSKATGAATYYSIDPDLPP</sequence>
<accession>A0A165KPU8</accession>
<evidence type="ECO:0008006" key="3">
    <source>
        <dbReference type="Google" id="ProtNLM"/>
    </source>
</evidence>
<name>A0A165KPU8_9APHY</name>
<protein>
    <recommendedName>
        <fullName evidence="3">F-box domain-containing protein</fullName>
    </recommendedName>
</protein>
<gene>
    <name evidence="1" type="ORF">DAEQUDRAFT_719432</name>
</gene>
<keyword evidence="2" id="KW-1185">Reference proteome</keyword>
<proteinExistence type="predicted"/>
<dbReference type="Proteomes" id="UP000076727">
    <property type="component" value="Unassembled WGS sequence"/>
</dbReference>
<organism evidence="1 2">
    <name type="scientific">Daedalea quercina L-15889</name>
    <dbReference type="NCBI Taxonomy" id="1314783"/>
    <lineage>
        <taxon>Eukaryota</taxon>
        <taxon>Fungi</taxon>
        <taxon>Dikarya</taxon>
        <taxon>Basidiomycota</taxon>
        <taxon>Agaricomycotina</taxon>
        <taxon>Agaricomycetes</taxon>
        <taxon>Polyporales</taxon>
        <taxon>Fomitopsis</taxon>
    </lineage>
</organism>
<reference evidence="1 2" key="1">
    <citation type="journal article" date="2016" name="Mol. Biol. Evol.">
        <title>Comparative Genomics of Early-Diverging Mushroom-Forming Fungi Provides Insights into the Origins of Lignocellulose Decay Capabilities.</title>
        <authorList>
            <person name="Nagy L.G."/>
            <person name="Riley R."/>
            <person name="Tritt A."/>
            <person name="Adam C."/>
            <person name="Daum C."/>
            <person name="Floudas D."/>
            <person name="Sun H."/>
            <person name="Yadav J.S."/>
            <person name="Pangilinan J."/>
            <person name="Larsson K.H."/>
            <person name="Matsuura K."/>
            <person name="Barry K."/>
            <person name="Labutti K."/>
            <person name="Kuo R."/>
            <person name="Ohm R.A."/>
            <person name="Bhattacharya S.S."/>
            <person name="Shirouzu T."/>
            <person name="Yoshinaga Y."/>
            <person name="Martin F.M."/>
            <person name="Grigoriev I.V."/>
            <person name="Hibbett D.S."/>
        </authorList>
    </citation>
    <scope>NUCLEOTIDE SEQUENCE [LARGE SCALE GENOMIC DNA]</scope>
    <source>
        <strain evidence="1 2">L-15889</strain>
    </source>
</reference>
<dbReference type="EMBL" id="KV429186">
    <property type="protein sequence ID" value="KZT63424.1"/>
    <property type="molecule type" value="Genomic_DNA"/>
</dbReference>